<evidence type="ECO:0000256" key="1">
    <source>
        <dbReference type="SAM" id="SignalP"/>
    </source>
</evidence>
<organism evidence="2 3">
    <name type="scientific">Caenorhabditis nigoni</name>
    <dbReference type="NCBI Taxonomy" id="1611254"/>
    <lineage>
        <taxon>Eukaryota</taxon>
        <taxon>Metazoa</taxon>
        <taxon>Ecdysozoa</taxon>
        <taxon>Nematoda</taxon>
        <taxon>Chromadorea</taxon>
        <taxon>Rhabditida</taxon>
        <taxon>Rhabditina</taxon>
        <taxon>Rhabditomorpha</taxon>
        <taxon>Rhabditoidea</taxon>
        <taxon>Rhabditidae</taxon>
        <taxon>Peloderinae</taxon>
        <taxon>Caenorhabditis</taxon>
    </lineage>
</organism>
<feature type="chain" id="PRO_5013640227" description="SCP domain-containing protein" evidence="1">
    <location>
        <begin position="19"/>
        <end position="280"/>
    </location>
</feature>
<proteinExistence type="predicted"/>
<sequence>MMRLFVFIAAFLIFVTYGQEQMQINHRGRFFLRNVNEARKILASGLIRQLEPLGLGFITLPPVGPAANMYRMKWSVPMETVANKSLLEISKRKDLCGNYKTSEYSGFYWKYDLVDAVNDVGKRIFGAKFDPILEKLKSFSSAIETLIFLVWAILTYPKSFPIPENAEIGPSEALYAHRYEMGCAFDDVALCILRDTTANGTLYKEGVACTKCPTYCEFVEQADGTIDEGDLCVPPKPGSAEDAGMKLSAEMKEFEDSSSSPVDIIITILVSLTIIFNTVI</sequence>
<gene>
    <name evidence="2" type="primary">Cnig_chr_IV.g12019</name>
    <name evidence="2" type="ORF">B9Z55_012019</name>
</gene>
<reference evidence="3" key="1">
    <citation type="submission" date="2017-10" db="EMBL/GenBank/DDBJ databases">
        <title>Rapid genome shrinkage in a self-fertile nematode reveals novel sperm competition proteins.</title>
        <authorList>
            <person name="Yin D."/>
            <person name="Schwarz E.M."/>
            <person name="Thomas C.G."/>
            <person name="Felde R.L."/>
            <person name="Korf I.F."/>
            <person name="Cutter A.D."/>
            <person name="Schartner C.M."/>
            <person name="Ralston E.J."/>
            <person name="Meyer B.J."/>
            <person name="Haag E.S."/>
        </authorList>
    </citation>
    <scope>NUCLEOTIDE SEQUENCE [LARGE SCALE GENOMIC DNA]</scope>
    <source>
        <strain evidence="3">JU1422</strain>
    </source>
</reference>
<dbReference type="Proteomes" id="UP000230233">
    <property type="component" value="Chromosome IV"/>
</dbReference>
<dbReference type="EMBL" id="PDUG01000004">
    <property type="protein sequence ID" value="PIC31260.1"/>
    <property type="molecule type" value="Genomic_DNA"/>
</dbReference>
<evidence type="ECO:0000313" key="2">
    <source>
        <dbReference type="EMBL" id="PIC31260.1"/>
    </source>
</evidence>
<keyword evidence="1" id="KW-0732">Signal</keyword>
<keyword evidence="3" id="KW-1185">Reference proteome</keyword>
<dbReference type="AlphaFoldDB" id="A0A2G5TVC5"/>
<evidence type="ECO:0000313" key="3">
    <source>
        <dbReference type="Proteomes" id="UP000230233"/>
    </source>
</evidence>
<dbReference type="OrthoDB" id="5851948at2759"/>
<protein>
    <recommendedName>
        <fullName evidence="4">SCP domain-containing protein</fullName>
    </recommendedName>
</protein>
<dbReference type="Gene3D" id="3.40.33.10">
    <property type="entry name" value="CAP"/>
    <property type="match status" value="1"/>
</dbReference>
<feature type="signal peptide" evidence="1">
    <location>
        <begin position="1"/>
        <end position="18"/>
    </location>
</feature>
<evidence type="ECO:0008006" key="4">
    <source>
        <dbReference type="Google" id="ProtNLM"/>
    </source>
</evidence>
<dbReference type="InterPro" id="IPR035940">
    <property type="entry name" value="CAP_sf"/>
</dbReference>
<dbReference type="SUPFAM" id="SSF55797">
    <property type="entry name" value="PR-1-like"/>
    <property type="match status" value="1"/>
</dbReference>
<comment type="caution">
    <text evidence="2">The sequence shown here is derived from an EMBL/GenBank/DDBJ whole genome shotgun (WGS) entry which is preliminary data.</text>
</comment>
<name>A0A2G5TVC5_9PELO</name>
<accession>A0A2G5TVC5</accession>